<name>V9P4S5_SALMI</name>
<gene>
    <name evidence="2" type="primary">orf119b</name>
    <name evidence="2" type="ORF">Salmi_Mp087</name>
</gene>
<dbReference type="EMBL" id="KF177345">
    <property type="protein sequence ID" value="AGU16615.1"/>
    <property type="molecule type" value="Genomic_DNA"/>
</dbReference>
<geneLocation type="mitochondrion" evidence="2"/>
<dbReference type="RefSeq" id="YP_008992351.1">
    <property type="nucleotide sequence ID" value="NC_023209.1"/>
</dbReference>
<reference evidence="2" key="1">
    <citation type="submission" date="2013-05" db="EMBL/GenBank/DDBJ databases">
        <title>The Mitochondrial Genome of the medicinal plant Salvia miltiorrhiza.</title>
        <authorList>
            <person name="Qian J."/>
        </authorList>
    </citation>
    <scope>NUCLEOTIDE SEQUENCE</scope>
</reference>
<keyword evidence="1" id="KW-0812">Transmembrane</keyword>
<keyword evidence="1" id="KW-0472">Membrane</keyword>
<dbReference type="AlphaFoldDB" id="V9P4S5"/>
<accession>V9P4S5</accession>
<dbReference type="KEGG" id="smil:18126358"/>
<feature type="transmembrane region" description="Helical" evidence="1">
    <location>
        <begin position="35"/>
        <end position="58"/>
    </location>
</feature>
<keyword evidence="2" id="KW-0496">Mitochondrion</keyword>
<keyword evidence="1" id="KW-1133">Transmembrane helix</keyword>
<evidence type="ECO:0000256" key="1">
    <source>
        <dbReference type="SAM" id="Phobius"/>
    </source>
</evidence>
<protein>
    <submittedName>
        <fullName evidence="2">Uncharacterized protein</fullName>
    </submittedName>
</protein>
<dbReference type="GeneID" id="18126358"/>
<evidence type="ECO:0000313" key="2">
    <source>
        <dbReference type="EMBL" id="AGU16615.1"/>
    </source>
</evidence>
<sequence>MTIFTKTNGQPKNEGVKPIPRRTVERKGANMRKKFLLLVRIFILFLLLFIFYFTFPLIGIDFHLFLSKCLLAKSLHLLFSRLGCLSSSTARAKAFPREATPRAAITKRPKGRELTLITK</sequence>
<proteinExistence type="predicted"/>
<organism evidence="2">
    <name type="scientific">Salvia miltiorrhiza</name>
    <name type="common">Chinese sage</name>
    <dbReference type="NCBI Taxonomy" id="226208"/>
    <lineage>
        <taxon>Eukaryota</taxon>
        <taxon>Viridiplantae</taxon>
        <taxon>Streptophyta</taxon>
        <taxon>Embryophyta</taxon>
        <taxon>Tracheophyta</taxon>
        <taxon>Spermatophyta</taxon>
        <taxon>Magnoliopsida</taxon>
        <taxon>eudicotyledons</taxon>
        <taxon>Gunneridae</taxon>
        <taxon>Pentapetalae</taxon>
        <taxon>asterids</taxon>
        <taxon>lamiids</taxon>
        <taxon>Lamiales</taxon>
        <taxon>Lamiaceae</taxon>
        <taxon>Nepetoideae</taxon>
        <taxon>Mentheae</taxon>
        <taxon>Salviinae</taxon>
        <taxon>Salvia</taxon>
        <taxon>Salvia incertae sedis</taxon>
    </lineage>
</organism>